<comment type="similarity">
    <text evidence="7">Belongs to the saccharopine dehydrogenase family.</text>
</comment>
<dbReference type="NCBIfam" id="NF002010">
    <property type="entry name" value="PRK00811.1"/>
    <property type="match status" value="1"/>
</dbReference>
<dbReference type="InterPro" id="IPR032095">
    <property type="entry name" value="Sacchrp_dh-like_C"/>
</dbReference>
<dbReference type="PANTHER" id="PTHR11133:SF22">
    <property type="entry name" value="ALPHA-AMINOADIPIC SEMIALDEHYDE SYNTHASE, MITOCHONDRIAL"/>
    <property type="match status" value="1"/>
</dbReference>
<dbReference type="PANTHER" id="PTHR11133">
    <property type="entry name" value="SACCHAROPINE DEHYDROGENASE"/>
    <property type="match status" value="1"/>
</dbReference>
<evidence type="ECO:0000256" key="7">
    <source>
        <dbReference type="ARBA" id="ARBA00038048"/>
    </source>
</evidence>
<evidence type="ECO:0000256" key="8">
    <source>
        <dbReference type="ARBA" id="ARBA00051869"/>
    </source>
</evidence>
<evidence type="ECO:0000256" key="13">
    <source>
        <dbReference type="PROSITE-ProRule" id="PRU00354"/>
    </source>
</evidence>
<comment type="similarity">
    <text evidence="1 14">Belongs to the spermidine/spermine synthase family.</text>
</comment>
<dbReference type="FunFam" id="3.40.50.720:FF:000072">
    <property type="entry name" value="Saccharopine dehydrogenase [NADP(+), L-glutamate-forming]"/>
    <property type="match status" value="1"/>
</dbReference>
<evidence type="ECO:0000256" key="1">
    <source>
        <dbReference type="ARBA" id="ARBA00007867"/>
    </source>
</evidence>
<dbReference type="InterPro" id="IPR030373">
    <property type="entry name" value="PABS_CS"/>
</dbReference>
<dbReference type="InterPro" id="IPR051168">
    <property type="entry name" value="AASS"/>
</dbReference>
<evidence type="ECO:0000313" key="16">
    <source>
        <dbReference type="EMBL" id="CDI56245.1"/>
    </source>
</evidence>
<dbReference type="FunFam" id="3.40.50.150:FF:000013">
    <property type="entry name" value="Spermidine synthase"/>
    <property type="match status" value="1"/>
</dbReference>
<keyword evidence="5" id="KW-0560">Oxidoreductase</keyword>
<evidence type="ECO:0000256" key="14">
    <source>
        <dbReference type="RuleBase" id="RU003836"/>
    </source>
</evidence>
<proteinExistence type="inferred from homology"/>
<evidence type="ECO:0000256" key="4">
    <source>
        <dbReference type="ARBA" id="ARBA00022857"/>
    </source>
</evidence>
<evidence type="ECO:0000256" key="6">
    <source>
        <dbReference type="ARBA" id="ARBA00023154"/>
    </source>
</evidence>
<dbReference type="FunFam" id="2.30.140.10:FF:000001">
    <property type="entry name" value="SPE3p Spermidine synthase"/>
    <property type="match status" value="1"/>
</dbReference>
<dbReference type="HAMAP" id="MF_00198">
    <property type="entry name" value="Spermidine_synth"/>
    <property type="match status" value="1"/>
</dbReference>
<accession>A0A077R171</accession>
<keyword evidence="4" id="KW-0521">NADP</keyword>
<evidence type="ECO:0000256" key="3">
    <source>
        <dbReference type="ARBA" id="ARBA00022679"/>
    </source>
</evidence>
<evidence type="ECO:0000256" key="2">
    <source>
        <dbReference type="ARBA" id="ARBA00022605"/>
    </source>
</evidence>
<dbReference type="InterPro" id="IPR029063">
    <property type="entry name" value="SAM-dependent_MTases_sf"/>
</dbReference>
<dbReference type="InterPro" id="IPR030374">
    <property type="entry name" value="PABS"/>
</dbReference>
<evidence type="ECO:0000256" key="5">
    <source>
        <dbReference type="ARBA" id="ARBA00023002"/>
    </source>
</evidence>
<dbReference type="InterPro" id="IPR035246">
    <property type="entry name" value="Spermidine_synt_N"/>
</dbReference>
<comment type="pathway">
    <text evidence="9">Amino-acid biosynthesis; L-lysine biosynthesis via AAA pathway; L-lysine from L-alpha-aminoadipate (fungal route): step 2/3.</text>
</comment>
<dbReference type="GO" id="GO:0005737">
    <property type="term" value="C:cytoplasm"/>
    <property type="evidence" value="ECO:0007669"/>
    <property type="project" value="TreeGrafter"/>
</dbReference>
<keyword evidence="2" id="KW-0028">Amino-acid biosynthesis</keyword>
<feature type="domain" description="PABS" evidence="15">
    <location>
        <begin position="11"/>
        <end position="248"/>
    </location>
</feature>
<dbReference type="Gene3D" id="2.30.140.10">
    <property type="entry name" value="Spermidine synthase, tetramerisation domain"/>
    <property type="match status" value="1"/>
</dbReference>
<evidence type="ECO:0000256" key="9">
    <source>
        <dbReference type="ARBA" id="ARBA00060549"/>
    </source>
</evidence>
<evidence type="ECO:0000256" key="12">
    <source>
        <dbReference type="ARBA" id="ARBA00083134"/>
    </source>
</evidence>
<dbReference type="InterPro" id="IPR005097">
    <property type="entry name" value="Sacchrp_dh_NADP-bd"/>
</dbReference>
<dbReference type="Gene3D" id="1.10.1870.10">
    <property type="entry name" value="Domain 3, Saccharopine reductase"/>
    <property type="match status" value="1"/>
</dbReference>
<feature type="active site" description="Proton acceptor" evidence="13">
    <location>
        <position position="168"/>
    </location>
</feature>
<evidence type="ECO:0000259" key="15">
    <source>
        <dbReference type="PROSITE" id="PS51006"/>
    </source>
</evidence>
<dbReference type="Gene3D" id="3.40.50.720">
    <property type="entry name" value="NAD(P)-binding Rossmann-like Domain"/>
    <property type="match status" value="1"/>
</dbReference>
<dbReference type="Gene3D" id="3.30.360.10">
    <property type="entry name" value="Dihydrodipicolinate Reductase, domain 2"/>
    <property type="match status" value="1"/>
</dbReference>
<dbReference type="AlphaFoldDB" id="A0A077R171"/>
<organism evidence="16">
    <name type="scientific">Melanopsichium pennsylvanicum 4</name>
    <dbReference type="NCBI Taxonomy" id="1398559"/>
    <lineage>
        <taxon>Eukaryota</taxon>
        <taxon>Fungi</taxon>
        <taxon>Dikarya</taxon>
        <taxon>Basidiomycota</taxon>
        <taxon>Ustilaginomycotina</taxon>
        <taxon>Ustilaginomycetes</taxon>
        <taxon>Ustilaginales</taxon>
        <taxon>Ustilaginaceae</taxon>
        <taxon>Melanopsichium</taxon>
    </lineage>
</organism>
<reference evidence="16" key="1">
    <citation type="journal article" date="2014" name="Genome Biol. Evol.">
        <title>Gene Loss Rather Than Gene Gain Is Associated with a Host Jump from Monocots to Dicots in the Smut Fungus Melanopsichium pennsylvanicum.</title>
        <authorList>
            <person name="Sharma R."/>
            <person name="Mishra B."/>
            <person name="Runge F."/>
            <person name="Thines M."/>
        </authorList>
    </citation>
    <scope>NUCLEOTIDE SEQUENCE</scope>
    <source>
        <strain evidence="16">4</strain>
    </source>
</reference>
<evidence type="ECO:0000256" key="11">
    <source>
        <dbReference type="ARBA" id="ARBA00067598"/>
    </source>
</evidence>
<sequence>MVVLTHPNIRDGWFHETNSQWPGQAMSLQVQRILHHEKSLYQDVLVFESTTFGNVLVLDGVIQCTERDEFSYQEMIAHLPIASHPNPERVLVIGGGDGGVLREVCKHHSVKEAVLCDIDEAVPRVSKQYLPKMAEGLNHPKSTVIIGDGFKFLQDPKNKASFDVIITDSSDPVGPAEALFQQPYFALLKQALKPGGHISTQAECVWIHLNLIGELRRSTKELFPVADYAFTTIPTYPSGQIGFVVCSLDANRNVREPLRDVPNCNYYNSQVHKAAFIVPEFARKVIEDGAPAPGRVIPTGEGNAKAARASKKILLLGSGYVAKPFAEYVTRFPEYSLTVASVRLENSERLIDGLHNATATSVDVNDPTALSNVIKGHDIVISLIPYIYHAAVIKAACEHKVNVVTTSYVSDAIRALEPEITKAGITVMNEIGLDPGLDHLYAVKAIDDVHADGGKIKSFLSYCGGLPAPEAADNPLGYKFSWSSRGVLLALRNTAKFWQDGQELTVSGPELMAAAKSFYINPAFAFVAYPNRDSTPFKQWYNIPEAETVIRGTLRYQGFPEFILALVKLGFLDEESKQFLAYNTKASWAEVTAKMVGASSTSESDIIAAIKSKVSFKSAQEEETIIRGLRWLDLFSTKAPVTVRGTAAQEAEKVAGNPLDSLCATLEDKCAYAPGERDMVMLQHKFEIETANGEHKTLTSTLLDYGIPHGTSSMAKLVGVPCAIATRLILEGHPALSKTGILAPYTKEICDPIRLELEKEGIALEERYV</sequence>
<dbReference type="Gene3D" id="3.40.50.150">
    <property type="entry name" value="Vaccinia Virus protein VP39"/>
    <property type="match status" value="1"/>
</dbReference>
<keyword evidence="13" id="KW-0620">Polyamine biosynthesis</keyword>
<dbReference type="GO" id="GO:0015940">
    <property type="term" value="P:pantothenate biosynthetic process"/>
    <property type="evidence" value="ECO:0007669"/>
    <property type="project" value="UniProtKB-ARBA"/>
</dbReference>
<dbReference type="InterPro" id="IPR037163">
    <property type="entry name" value="Spermidine_synt_N_sf"/>
</dbReference>
<dbReference type="Pfam" id="PF17284">
    <property type="entry name" value="Spermine_synt_N"/>
    <property type="match status" value="1"/>
</dbReference>
<dbReference type="EMBL" id="HG529681">
    <property type="protein sequence ID" value="CDI56245.1"/>
    <property type="molecule type" value="Genomic_DNA"/>
</dbReference>
<dbReference type="GO" id="GO:0006596">
    <property type="term" value="P:polyamine biosynthetic process"/>
    <property type="evidence" value="ECO:0007669"/>
    <property type="project" value="UniProtKB-UniRule"/>
</dbReference>
<dbReference type="SUPFAM" id="SSF53335">
    <property type="entry name" value="S-adenosyl-L-methionine-dependent methyltransferases"/>
    <property type="match status" value="1"/>
</dbReference>
<dbReference type="InterPro" id="IPR036291">
    <property type="entry name" value="NAD(P)-bd_dom_sf"/>
</dbReference>
<dbReference type="GO" id="GO:0016765">
    <property type="term" value="F:transferase activity, transferring alkyl or aryl (other than methyl) groups"/>
    <property type="evidence" value="ECO:0007669"/>
    <property type="project" value="UniProtKB-ARBA"/>
</dbReference>
<dbReference type="FunFam" id="1.10.1870.10:FF:000002">
    <property type="entry name" value="Saccharopine dehydrogenase Lys9"/>
    <property type="match status" value="1"/>
</dbReference>
<dbReference type="Pfam" id="PF03435">
    <property type="entry name" value="Sacchrp_dh_NADP"/>
    <property type="match status" value="1"/>
</dbReference>
<dbReference type="GO" id="GO:0004755">
    <property type="term" value="F:saccharopine dehydrogenase (NADP+, L-glutamate-forming) activity"/>
    <property type="evidence" value="ECO:0007669"/>
    <property type="project" value="UniProtKB-EC"/>
</dbReference>
<dbReference type="Pfam" id="PF16653">
    <property type="entry name" value="Sacchrp_dh_C"/>
    <property type="match status" value="1"/>
</dbReference>
<evidence type="ECO:0000256" key="10">
    <source>
        <dbReference type="ARBA" id="ARBA00066976"/>
    </source>
</evidence>
<protein>
    <recommendedName>
        <fullName evidence="11">Saccharopine dehydrogenase [NADP(+), L-glutamate-forming]</fullName>
        <ecNumber evidence="10">1.5.1.10</ecNumber>
    </recommendedName>
    <alternativeName>
        <fullName evidence="12">Saccharopine reductase</fullName>
    </alternativeName>
</protein>
<dbReference type="SUPFAM" id="SSF55347">
    <property type="entry name" value="Glyceraldehyde-3-phosphate dehydrogenase-like, C-terminal domain"/>
    <property type="match status" value="1"/>
</dbReference>
<dbReference type="SUPFAM" id="SSF51735">
    <property type="entry name" value="NAD(P)-binding Rossmann-fold domains"/>
    <property type="match status" value="1"/>
</dbReference>
<dbReference type="GO" id="GO:0019878">
    <property type="term" value="P:lysine biosynthetic process via aminoadipic acid"/>
    <property type="evidence" value="ECO:0007669"/>
    <property type="project" value="TreeGrafter"/>
</dbReference>
<dbReference type="PROSITE" id="PS01330">
    <property type="entry name" value="PABS_1"/>
    <property type="match status" value="1"/>
</dbReference>
<keyword evidence="3 13" id="KW-0808">Transferase</keyword>
<dbReference type="InterPro" id="IPR001045">
    <property type="entry name" value="Spermi_synthase"/>
</dbReference>
<dbReference type="CDD" id="cd02440">
    <property type="entry name" value="AdoMet_MTases"/>
    <property type="match status" value="1"/>
</dbReference>
<name>A0A077R171_9BASI</name>
<dbReference type="Pfam" id="PF01564">
    <property type="entry name" value="Spermine_synth"/>
    <property type="match status" value="1"/>
</dbReference>
<dbReference type="EC" id="1.5.1.10" evidence="10"/>
<dbReference type="PROSITE" id="PS51006">
    <property type="entry name" value="PABS_2"/>
    <property type="match status" value="1"/>
</dbReference>
<dbReference type="FunFam" id="3.30.360.10:FF:000008">
    <property type="entry name" value="Alpha-aminoadipic semialdehyde synthase, mitochondrial"/>
    <property type="match status" value="1"/>
</dbReference>
<keyword evidence="6" id="KW-0457">Lysine biosynthesis</keyword>
<comment type="catalytic activity">
    <reaction evidence="8">
        <text>L-saccharopine + NADP(+) + H2O = (S)-2-amino-6-oxohexanoate + L-glutamate + NADPH + H(+)</text>
        <dbReference type="Rhea" id="RHEA:10020"/>
        <dbReference type="ChEBI" id="CHEBI:15377"/>
        <dbReference type="ChEBI" id="CHEBI:15378"/>
        <dbReference type="ChEBI" id="CHEBI:29985"/>
        <dbReference type="ChEBI" id="CHEBI:57783"/>
        <dbReference type="ChEBI" id="CHEBI:57951"/>
        <dbReference type="ChEBI" id="CHEBI:58321"/>
        <dbReference type="ChEBI" id="CHEBI:58349"/>
        <dbReference type="EC" id="1.5.1.10"/>
    </reaction>
</comment>
<dbReference type="NCBIfam" id="TIGR00417">
    <property type="entry name" value="speE"/>
    <property type="match status" value="1"/>
</dbReference>